<evidence type="ECO:0000313" key="2">
    <source>
        <dbReference type="WBParaSite" id="ALUE_0002266201-mRNA-1"/>
    </source>
</evidence>
<keyword evidence="1" id="KW-1185">Reference proteome</keyword>
<accession>A0A0M3IV84</accession>
<protein>
    <submittedName>
        <fullName evidence="2">Transferrin-like domain-containing protein</fullName>
    </submittedName>
</protein>
<evidence type="ECO:0000313" key="1">
    <source>
        <dbReference type="Proteomes" id="UP000036681"/>
    </source>
</evidence>
<dbReference type="Proteomes" id="UP000036681">
    <property type="component" value="Unplaced"/>
</dbReference>
<dbReference type="AlphaFoldDB" id="A0A0M3IV84"/>
<proteinExistence type="predicted"/>
<dbReference type="WBParaSite" id="ALUE_0002266201-mRNA-1">
    <property type="protein sequence ID" value="ALUE_0002266201-mRNA-1"/>
    <property type="gene ID" value="ALUE_0002266201"/>
</dbReference>
<organism evidence="1 2">
    <name type="scientific">Ascaris lumbricoides</name>
    <name type="common">Giant roundworm</name>
    <dbReference type="NCBI Taxonomy" id="6252"/>
    <lineage>
        <taxon>Eukaryota</taxon>
        <taxon>Metazoa</taxon>
        <taxon>Ecdysozoa</taxon>
        <taxon>Nematoda</taxon>
        <taxon>Chromadorea</taxon>
        <taxon>Rhabditida</taxon>
        <taxon>Spirurina</taxon>
        <taxon>Ascaridomorpha</taxon>
        <taxon>Ascaridoidea</taxon>
        <taxon>Ascarididae</taxon>
        <taxon>Ascaris</taxon>
    </lineage>
</organism>
<name>A0A0M3IV84_ASCLU</name>
<sequence>MKMDSADERSTLVVITDTRAFTPEEMKYSHIPECRVNFVCVLDETLVDEEQLTRFVIIAGQLTAFSPELFLVQNYFLLFYNMFIENAYLSVVRSAPFNKGFGFYHPSYCGDGKSYAGVCSSACAFSYAALSEGVDVTKSPDTAVSYMPLFISEFADMDKFSAAVAAQICPPSEFTLHCGMLSSPIDLSPMKHDNEWDNAIEIIGFVRSIHLANAPLAQHHYITERCGMSLCDFEC</sequence>
<reference evidence="2" key="1">
    <citation type="submission" date="2017-02" db="UniProtKB">
        <authorList>
            <consortium name="WormBaseParasite"/>
        </authorList>
    </citation>
    <scope>IDENTIFICATION</scope>
</reference>